<dbReference type="SUPFAM" id="SSF52058">
    <property type="entry name" value="L domain-like"/>
    <property type="match status" value="2"/>
</dbReference>
<feature type="domain" description="Dermonecrotic toxin N-terminal" evidence="4">
    <location>
        <begin position="72"/>
        <end position="336"/>
    </location>
</feature>
<keyword evidence="2" id="KW-0677">Repeat</keyword>
<dbReference type="Pfam" id="PF13855">
    <property type="entry name" value="LRR_8"/>
    <property type="match status" value="1"/>
</dbReference>
<comment type="caution">
    <text evidence="5">The sequence shown here is derived from an EMBL/GenBank/DDBJ whole genome shotgun (WGS) entry which is preliminary data.</text>
</comment>
<sequence length="1672" mass="187660">MARPVIQSRLQSTPITLPDWLVNASAAKRLTLKATRPVIADWHTAHSRQQQAPLRQATAANWAAQNQVDTALAALQTPQQFATPLLQEALKQRFGIEPDVATTYLRLYTLLTTPLLPVPTGGAKTWTVSLLDAALHNFDEAESKANAYTPDSTFITQPTAGGQFHALPSVSAKLSVQQFIQLCRELDIGAQYQRYLKRFLGFDDPSLKASLRSNVIQSLKAEAQMSLHMARLKKDVGDAAFYTLQGQLEGLGGMRLEGRPLLSHDLSLMAAPLTGIALFAADLEQHHDTTPIVAYIPGDPQAPLKHYPNGTAFMLDLTRKLRSADYQQFFSRFVSHEHRGYFFADLNNRLSQVVWHKPVAGDPRPTWRERPVAEPNLQFYASKVSGDLYEHMYEAKLNQLLNDARVTAVSTADADRQARWQRWDILQKIAKTLLEIAAFIAAPFIPPLGLLMLGYTAFQLLDETIEGIVDWAEGLKHQAFAHLMSMLEQMVQLGLFAAGMPIAENLLRRTLPPQLWAFFDSLHPVTASDGKTRLWRPDLKPYAHDIELAADSHANSEGLHTHQNTRILPLEGQHFAVEHSAGSTFLQHPTRPQAYRPRVMGNGHGAWVTELDQPLSWDRTTLLRRLGPLADTLSTTRLEQARQISGTDDAALRKVYMARQSPPPLLSDTLKRVNIDQQLQDFIDQMSSDDPQVFSKADPQTQLWLLSHASLWPESKTLRFLDSKGHTAWELKGRENAAVVQIHEAQLKNGDFLRTILETLDEAERKILLEEPFGAPVTQPHVRAATLRKRLAHKAQEKRHALFDSRYRGLEITDTPRLQKIIDTTPGLPTSAAEEVLRETTEQDLRDIDQGNVPPPVIERARWANHQVRISRAYEGLYMDSVDTSDTHRLALHSLENLPGWSPQVRLVVADYARSGKVRDAIGDRRAPIQRTLVRTVDGTYVPEDHKGTLFGETDFYTAVLQALPDAQRDALGIHIGQGPLLRQTLRAHALTREATGDLLAETPVRKPTYDPTLMRLPGGMEGYGATPASSGPMSLEARLHDLYPSLRPAEITEALNILRSQPGSPLQTLQALKNEFLQLEDDLTGWYHDTPETYLDTPLALSRSVIETQRHNRLHWKQELIRAWRHEIEQDTQMGNPEENGYVLRLTRPIYGTLPTLRANFEHISRLELESYTSTRNTPAFLSNFPRLRSLAINDIALRTLPAEITSLANLNTLALRNCAIRLTAQTRDNLASLHALNNLDLFNNPLTLTPNLEHMVGLRTLNLGQTDLSQFPASLLNCTRLSRADLSGNQIQTLPDALFSLPGERADAYDLSNNPLSRATLERIKRYCQQTGEHLGADADLEERRRVHELYPTFTDTQASQYIFKLPGSLDDSMAILIQLKADYERLQAGLELWAVDVPERNPHTQELLGQQAQAQQQVVRRAFKTLLEECWRRETALDENHEPLRDAHELLSTHPVLGDLPALDVVFDHVSRLELRGTDITSIPPGFLEHFPQLETLFIHRYALQDLPPGLFSLAKLRTLILSQSQIRLTPISADALSGLQQLHYLDLSDNPLGITPDVSLMPQLTTLMLESTGLTEAPHGTFNRPLLDQLNLRDNLITELPSDILEVSPDQADGFDLNGNPFLPSTIAMLRPYYQRTAVDFGVEEVRLDAQMNPGPPPIDESEEEMEP</sequence>
<organism evidence="5 6">
    <name type="scientific">Pseudomonas poae</name>
    <dbReference type="NCBI Taxonomy" id="200451"/>
    <lineage>
        <taxon>Bacteria</taxon>
        <taxon>Pseudomonadati</taxon>
        <taxon>Pseudomonadota</taxon>
        <taxon>Gammaproteobacteria</taxon>
        <taxon>Pseudomonadales</taxon>
        <taxon>Pseudomonadaceae</taxon>
        <taxon>Pseudomonas</taxon>
    </lineage>
</organism>
<gene>
    <name evidence="5" type="ORF">CQZ99_25655</name>
</gene>
<keyword evidence="6" id="KW-1185">Reference proteome</keyword>
<dbReference type="InterPro" id="IPR003591">
    <property type="entry name" value="Leu-rich_rpt_typical-subtyp"/>
</dbReference>
<dbReference type="EMBL" id="PCQL01000042">
    <property type="protein sequence ID" value="PRC11364.1"/>
    <property type="molecule type" value="Genomic_DNA"/>
</dbReference>
<dbReference type="InterPro" id="IPR050216">
    <property type="entry name" value="LRR_domain-containing"/>
</dbReference>
<evidence type="ECO:0000256" key="3">
    <source>
        <dbReference type="SAM" id="MobiDB-lite"/>
    </source>
</evidence>
<dbReference type="PANTHER" id="PTHR48051:SF1">
    <property type="entry name" value="RAS SUPPRESSOR PROTEIN 1"/>
    <property type="match status" value="1"/>
</dbReference>
<protein>
    <recommendedName>
        <fullName evidence="4">Dermonecrotic toxin N-terminal domain-containing protein</fullName>
    </recommendedName>
</protein>
<dbReference type="RefSeq" id="WP_105699326.1">
    <property type="nucleotide sequence ID" value="NZ_CP159260.1"/>
</dbReference>
<proteinExistence type="predicted"/>
<dbReference type="GO" id="GO:0005737">
    <property type="term" value="C:cytoplasm"/>
    <property type="evidence" value="ECO:0007669"/>
    <property type="project" value="TreeGrafter"/>
</dbReference>
<evidence type="ECO:0000256" key="1">
    <source>
        <dbReference type="ARBA" id="ARBA00022614"/>
    </source>
</evidence>
<name>A0A2S9E948_9PSED</name>
<evidence type="ECO:0000313" key="5">
    <source>
        <dbReference type="EMBL" id="PRC11364.1"/>
    </source>
</evidence>
<evidence type="ECO:0000313" key="6">
    <source>
        <dbReference type="Proteomes" id="UP000238045"/>
    </source>
</evidence>
<accession>A0A2S9E948</accession>
<dbReference type="Proteomes" id="UP000238045">
    <property type="component" value="Unassembled WGS sequence"/>
</dbReference>
<dbReference type="SMART" id="SM00369">
    <property type="entry name" value="LRR_TYP"/>
    <property type="match status" value="7"/>
</dbReference>
<dbReference type="InterPro" id="IPR046673">
    <property type="entry name" value="ToxA_N"/>
</dbReference>
<evidence type="ECO:0000259" key="4">
    <source>
        <dbReference type="Pfam" id="PF20178"/>
    </source>
</evidence>
<keyword evidence="1" id="KW-0433">Leucine-rich repeat</keyword>
<dbReference type="Pfam" id="PF20178">
    <property type="entry name" value="ToxA_N"/>
    <property type="match status" value="1"/>
</dbReference>
<reference evidence="5 6" key="1">
    <citation type="submission" date="2017-09" db="EMBL/GenBank/DDBJ databases">
        <title>Genomic, metabolic, and phenotypic characteristics of bacterial isolates from the natural microbiome of the model nematode Caenorhabditis elegans.</title>
        <authorList>
            <person name="Zimmermann J."/>
            <person name="Obeng N."/>
            <person name="Yang W."/>
            <person name="Obeng O."/>
            <person name="Kissoyan K."/>
            <person name="Pees B."/>
            <person name="Dirksen P."/>
            <person name="Hoppner M."/>
            <person name="Franke A."/>
            <person name="Rosenstiel P."/>
            <person name="Leippe M."/>
            <person name="Dierking K."/>
            <person name="Kaleta C."/>
            <person name="Schulenburg H."/>
        </authorList>
    </citation>
    <scope>NUCLEOTIDE SEQUENCE [LARGE SCALE GENOMIC DNA]</scope>
    <source>
        <strain evidence="5 6">MYb117</strain>
    </source>
</reference>
<feature type="region of interest" description="Disordered" evidence="3">
    <location>
        <begin position="1653"/>
        <end position="1672"/>
    </location>
</feature>
<evidence type="ECO:0000256" key="2">
    <source>
        <dbReference type="ARBA" id="ARBA00022737"/>
    </source>
</evidence>
<dbReference type="PANTHER" id="PTHR48051">
    <property type="match status" value="1"/>
</dbReference>
<dbReference type="InterPro" id="IPR001611">
    <property type="entry name" value="Leu-rich_rpt"/>
</dbReference>
<dbReference type="Gene3D" id="3.80.10.10">
    <property type="entry name" value="Ribonuclease Inhibitor"/>
    <property type="match status" value="2"/>
</dbReference>
<dbReference type="InterPro" id="IPR032675">
    <property type="entry name" value="LRR_dom_sf"/>
</dbReference>